<comment type="caution">
    <text evidence="1">The sequence shown here is derived from an EMBL/GenBank/DDBJ whole genome shotgun (WGS) entry which is preliminary data.</text>
</comment>
<dbReference type="EMBL" id="PFED01000170">
    <property type="protein sequence ID" value="PJE62582.1"/>
    <property type="molecule type" value="Genomic_DNA"/>
</dbReference>
<dbReference type="Proteomes" id="UP000229554">
    <property type="component" value="Unassembled WGS sequence"/>
</dbReference>
<protein>
    <submittedName>
        <fullName evidence="1">Uncharacterized protein</fullName>
    </submittedName>
</protein>
<accession>A0A2M8KRN5</accession>
<evidence type="ECO:0000313" key="2">
    <source>
        <dbReference type="Proteomes" id="UP000229554"/>
    </source>
</evidence>
<gene>
    <name evidence="1" type="ORF">COU88_04215</name>
</gene>
<feature type="non-terminal residue" evidence="1">
    <location>
        <position position="1"/>
    </location>
</feature>
<organism evidence="1 2">
    <name type="scientific">Candidatus Roizmanbacteria bacterium CG10_big_fil_rev_8_21_14_0_10_39_6</name>
    <dbReference type="NCBI Taxonomy" id="1974853"/>
    <lineage>
        <taxon>Bacteria</taxon>
        <taxon>Candidatus Roizmaniibacteriota</taxon>
    </lineage>
</organism>
<reference evidence="2" key="1">
    <citation type="submission" date="2017-09" db="EMBL/GenBank/DDBJ databases">
        <title>Depth-based differentiation of microbial function through sediment-hosted aquifers and enrichment of novel symbionts in the deep terrestrial subsurface.</title>
        <authorList>
            <person name="Probst A.J."/>
            <person name="Ladd B."/>
            <person name="Jarett J.K."/>
            <person name="Geller-Mcgrath D.E."/>
            <person name="Sieber C.M.K."/>
            <person name="Emerson J.B."/>
            <person name="Anantharaman K."/>
            <person name="Thomas B.C."/>
            <person name="Malmstrom R."/>
            <person name="Stieglmeier M."/>
            <person name="Klingl A."/>
            <person name="Woyke T."/>
            <person name="Ryan C.M."/>
            <person name="Banfield J.F."/>
        </authorList>
    </citation>
    <scope>NUCLEOTIDE SEQUENCE [LARGE SCALE GENOMIC DNA]</scope>
</reference>
<dbReference type="AlphaFoldDB" id="A0A2M8KRN5"/>
<proteinExistence type="predicted"/>
<evidence type="ECO:0000313" key="1">
    <source>
        <dbReference type="EMBL" id="PJE62582.1"/>
    </source>
</evidence>
<sequence>FQNRQNGFSDMDMYDTHRTATSNTQHLTNLFPGIDSVVIIKSNSANCVDHSFWFAPVDWNVASRAELNGHVLLVPELLHLEHEYVRPAEAHITTKLYAMAVNCRNKLHNV</sequence>
<name>A0A2M8KRN5_9BACT</name>